<sequence>MTFSPLPLDPSQITSAFVDSGKDKVMDDDYPARQTQEELKQIRETILKNESDFTTIQDCIWGMDSSKVHSAYISVIHRSQDIATQLMVDLTSLIKVLIPLFKNDDIGEAQKNKVIDRYIESFNASTHNMNKPGAEFLRIQGDVQIFHEQITKAISTDFPTPQNYQPIEDVRKDLINLQPVFDDLTAHLSVIGNIWPTLIVDAGSLHYNLQDLKGKSTHSAAVFEARVNSVREGIKYIQIQKESILFWNAYIMDISE</sequence>
<reference evidence="1" key="1">
    <citation type="submission" date="2020-11" db="EMBL/GenBank/DDBJ databases">
        <authorList>
            <consortium name="DOE Joint Genome Institute"/>
            <person name="Ahrendt S."/>
            <person name="Riley R."/>
            <person name="Andreopoulos W."/>
            <person name="LaButti K."/>
            <person name="Pangilinan J."/>
            <person name="Ruiz-duenas F.J."/>
            <person name="Barrasa J.M."/>
            <person name="Sanchez-Garcia M."/>
            <person name="Camarero S."/>
            <person name="Miyauchi S."/>
            <person name="Serrano A."/>
            <person name="Linde D."/>
            <person name="Babiker R."/>
            <person name="Drula E."/>
            <person name="Ayuso-Fernandez I."/>
            <person name="Pacheco R."/>
            <person name="Padilla G."/>
            <person name="Ferreira P."/>
            <person name="Barriuso J."/>
            <person name="Kellner H."/>
            <person name="Castanera R."/>
            <person name="Alfaro M."/>
            <person name="Ramirez L."/>
            <person name="Pisabarro A.G."/>
            <person name="Kuo A."/>
            <person name="Tritt A."/>
            <person name="Lipzen A."/>
            <person name="He G."/>
            <person name="Yan M."/>
            <person name="Ng V."/>
            <person name="Cullen D."/>
            <person name="Martin F."/>
            <person name="Rosso M.-N."/>
            <person name="Henrissat B."/>
            <person name="Hibbett D."/>
            <person name="Martinez A.T."/>
            <person name="Grigoriev I.V."/>
        </authorList>
    </citation>
    <scope>NUCLEOTIDE SEQUENCE</scope>
    <source>
        <strain evidence="1">AH 44721</strain>
    </source>
</reference>
<accession>A0A9P5TGR1</accession>
<comment type="caution">
    <text evidence="1">The sequence shown here is derived from an EMBL/GenBank/DDBJ whole genome shotgun (WGS) entry which is preliminary data.</text>
</comment>
<dbReference type="Proteomes" id="UP000724874">
    <property type="component" value="Unassembled WGS sequence"/>
</dbReference>
<evidence type="ECO:0000313" key="1">
    <source>
        <dbReference type="EMBL" id="KAF8878889.1"/>
    </source>
</evidence>
<protein>
    <submittedName>
        <fullName evidence="1">Uncharacterized protein</fullName>
    </submittedName>
</protein>
<gene>
    <name evidence="1" type="ORF">CPB84DRAFT_1751787</name>
</gene>
<proteinExistence type="predicted"/>
<evidence type="ECO:0000313" key="2">
    <source>
        <dbReference type="Proteomes" id="UP000724874"/>
    </source>
</evidence>
<dbReference type="AlphaFoldDB" id="A0A9P5TGR1"/>
<name>A0A9P5TGR1_GYMJU</name>
<dbReference type="EMBL" id="JADNYJ010000154">
    <property type="protein sequence ID" value="KAF8878889.1"/>
    <property type="molecule type" value="Genomic_DNA"/>
</dbReference>
<keyword evidence="2" id="KW-1185">Reference proteome</keyword>
<organism evidence="1 2">
    <name type="scientific">Gymnopilus junonius</name>
    <name type="common">Spectacular rustgill mushroom</name>
    <name type="synonym">Gymnopilus spectabilis subsp. junonius</name>
    <dbReference type="NCBI Taxonomy" id="109634"/>
    <lineage>
        <taxon>Eukaryota</taxon>
        <taxon>Fungi</taxon>
        <taxon>Dikarya</taxon>
        <taxon>Basidiomycota</taxon>
        <taxon>Agaricomycotina</taxon>
        <taxon>Agaricomycetes</taxon>
        <taxon>Agaricomycetidae</taxon>
        <taxon>Agaricales</taxon>
        <taxon>Agaricineae</taxon>
        <taxon>Hymenogastraceae</taxon>
        <taxon>Gymnopilus</taxon>
    </lineage>
</organism>